<feature type="domain" description="Zinc-ribbon" evidence="2">
    <location>
        <begin position="2"/>
        <end position="23"/>
    </location>
</feature>
<evidence type="ECO:0000313" key="4">
    <source>
        <dbReference type="Proteomes" id="UP000231542"/>
    </source>
</evidence>
<keyword evidence="1" id="KW-0812">Transmembrane</keyword>
<protein>
    <recommendedName>
        <fullName evidence="2">Zinc-ribbon domain-containing protein</fullName>
    </recommendedName>
</protein>
<dbReference type="InterPro" id="IPR026870">
    <property type="entry name" value="Zinc_ribbon_dom"/>
</dbReference>
<proteinExistence type="predicted"/>
<dbReference type="Proteomes" id="UP000231542">
    <property type="component" value="Unassembled WGS sequence"/>
</dbReference>
<keyword evidence="1" id="KW-0472">Membrane</keyword>
<feature type="transmembrane region" description="Helical" evidence="1">
    <location>
        <begin position="53"/>
        <end position="72"/>
    </location>
</feature>
<name>A0A2H0YW53_9BACT</name>
<gene>
    <name evidence="3" type="ORF">COT24_01885</name>
</gene>
<dbReference type="AlphaFoldDB" id="A0A2H0YW53"/>
<reference evidence="3 4" key="1">
    <citation type="submission" date="2017-09" db="EMBL/GenBank/DDBJ databases">
        <title>Depth-based differentiation of microbial function through sediment-hosted aquifers and enrichment of novel symbionts in the deep terrestrial subsurface.</title>
        <authorList>
            <person name="Probst A.J."/>
            <person name="Ladd B."/>
            <person name="Jarett J.K."/>
            <person name="Geller-Mcgrath D.E."/>
            <person name="Sieber C.M."/>
            <person name="Emerson J.B."/>
            <person name="Anantharaman K."/>
            <person name="Thomas B.C."/>
            <person name="Malmstrom R."/>
            <person name="Stieglmeier M."/>
            <person name="Klingl A."/>
            <person name="Woyke T."/>
            <person name="Ryan C.M."/>
            <person name="Banfield J.F."/>
        </authorList>
    </citation>
    <scope>NUCLEOTIDE SEQUENCE [LARGE SCALE GENOMIC DNA]</scope>
    <source>
        <strain evidence="3">CG08_land_8_20_14_0_20_40_16</strain>
    </source>
</reference>
<accession>A0A2H0YW53</accession>
<organism evidence="3 4">
    <name type="scientific">Candidatus Kerfeldbacteria bacterium CG08_land_8_20_14_0_20_40_16</name>
    <dbReference type="NCBI Taxonomy" id="2014244"/>
    <lineage>
        <taxon>Bacteria</taxon>
        <taxon>Candidatus Kerfeldiibacteriota</taxon>
    </lineage>
</organism>
<evidence type="ECO:0000256" key="1">
    <source>
        <dbReference type="SAM" id="Phobius"/>
    </source>
</evidence>
<dbReference type="Pfam" id="PF13240">
    <property type="entry name" value="Zn_Ribbon_1"/>
    <property type="match status" value="1"/>
</dbReference>
<comment type="caution">
    <text evidence="3">The sequence shown here is derived from an EMBL/GenBank/DDBJ whole genome shotgun (WGS) entry which is preliminary data.</text>
</comment>
<dbReference type="EMBL" id="PEXU01000023">
    <property type="protein sequence ID" value="PIS42728.1"/>
    <property type="molecule type" value="Genomic_DNA"/>
</dbReference>
<keyword evidence="1" id="KW-1133">Transmembrane helix</keyword>
<evidence type="ECO:0000313" key="3">
    <source>
        <dbReference type="EMBL" id="PIS42728.1"/>
    </source>
</evidence>
<sequence length="185" mass="21402">MFCIKCGKKILANDRYCQYCGEKIDGTEEPQNIKQTNLVQDEKSKKLKLSKNTWKPALIIIAVLGFFTWAYFANESDPNANQNLVNVGLYLCSEYHANKAESLFTNVDYTEDINRLEELWNEIENMYVDEYSEESINSYNAKVDQYSAQATLLEQRIIATEGSVEEHDSKIESYNNYLISNCDKR</sequence>
<evidence type="ECO:0000259" key="2">
    <source>
        <dbReference type="Pfam" id="PF13240"/>
    </source>
</evidence>